<organism evidence="1 2">
    <name type="scientific">Chaenocephalus aceratus</name>
    <name type="common">Blackfin icefish</name>
    <name type="synonym">Chaenichthys aceratus</name>
    <dbReference type="NCBI Taxonomy" id="36190"/>
    <lineage>
        <taxon>Eukaryota</taxon>
        <taxon>Metazoa</taxon>
        <taxon>Chordata</taxon>
        <taxon>Craniata</taxon>
        <taxon>Vertebrata</taxon>
        <taxon>Euteleostomi</taxon>
        <taxon>Actinopterygii</taxon>
        <taxon>Neopterygii</taxon>
        <taxon>Teleostei</taxon>
        <taxon>Neoteleostei</taxon>
        <taxon>Acanthomorphata</taxon>
        <taxon>Eupercaria</taxon>
        <taxon>Perciformes</taxon>
        <taxon>Notothenioidei</taxon>
        <taxon>Channichthyidae</taxon>
        <taxon>Chaenocephalus</taxon>
    </lineage>
</organism>
<keyword evidence="2" id="KW-1185">Reference proteome</keyword>
<protein>
    <submittedName>
        <fullName evidence="1">Uncharacterized protein</fullName>
    </submittedName>
</protein>
<name>A0ACB9VT50_CHAAC</name>
<dbReference type="Proteomes" id="UP001057452">
    <property type="component" value="Chromosome 23"/>
</dbReference>
<gene>
    <name evidence="1" type="ORF">KUCAC02_006425</name>
</gene>
<evidence type="ECO:0000313" key="2">
    <source>
        <dbReference type="Proteomes" id="UP001057452"/>
    </source>
</evidence>
<feature type="non-terminal residue" evidence="1">
    <location>
        <position position="1"/>
    </location>
</feature>
<dbReference type="EMBL" id="CM043807">
    <property type="protein sequence ID" value="KAI4802852.1"/>
    <property type="molecule type" value="Genomic_DNA"/>
</dbReference>
<proteinExistence type="predicted"/>
<evidence type="ECO:0000313" key="1">
    <source>
        <dbReference type="EMBL" id="KAI4802852.1"/>
    </source>
</evidence>
<comment type="caution">
    <text evidence="1">The sequence shown here is derived from an EMBL/GenBank/DDBJ whole genome shotgun (WGS) entry which is preliminary data.</text>
</comment>
<accession>A0ACB9VT50</accession>
<sequence length="203" mass="22826">IPRPEDRGLRVAVLASVVSGVVILAMSLSFLICCLQERSGRDRAKKEGRSRRRETRSSRRSQCWLEREEGEWEAFPPPKIFHLSQRMNPHLAPDSPLYLTGSLGGYENRGYQRSQESLLKASLPGLYRSESQLYPHVVLQRVPTPTAPSAPLYLHHPSSIPAAPHVQPHLMAQCPIPTYPPNPHATPAPIYPNPNPTPQRPWQ</sequence>
<reference evidence="1" key="1">
    <citation type="submission" date="2022-05" db="EMBL/GenBank/DDBJ databases">
        <title>Chromosome-level genome of Chaenocephalus aceratus.</title>
        <authorList>
            <person name="Park H."/>
        </authorList>
    </citation>
    <scope>NUCLEOTIDE SEQUENCE</scope>
    <source>
        <strain evidence="1">KU_202001</strain>
    </source>
</reference>